<evidence type="ECO:0000313" key="6">
    <source>
        <dbReference type="EnsemblPlants" id="Solyc03g121650.3.1"/>
    </source>
</evidence>
<name>A0A3Q7GLC4_SOLLC</name>
<evidence type="ECO:0000256" key="3">
    <source>
        <dbReference type="SAM" id="Coils"/>
    </source>
</evidence>
<feature type="domain" description="Agenet" evidence="5">
    <location>
        <begin position="114"/>
        <end position="176"/>
    </location>
</feature>
<dbReference type="AlphaFoldDB" id="A0A3Q7GLC4"/>
<dbReference type="InterPro" id="IPR014002">
    <property type="entry name" value="Agenet_dom_plant"/>
</dbReference>
<organism evidence="6">
    <name type="scientific">Solanum lycopersicum</name>
    <name type="common">Tomato</name>
    <name type="synonym">Lycopersicon esculentum</name>
    <dbReference type="NCBI Taxonomy" id="4081"/>
    <lineage>
        <taxon>Eukaryota</taxon>
        <taxon>Viridiplantae</taxon>
        <taxon>Streptophyta</taxon>
        <taxon>Embryophyta</taxon>
        <taxon>Tracheophyta</taxon>
        <taxon>Spermatophyta</taxon>
        <taxon>Magnoliopsida</taxon>
        <taxon>eudicotyledons</taxon>
        <taxon>Gunneridae</taxon>
        <taxon>Pentapetalae</taxon>
        <taxon>asterids</taxon>
        <taxon>lamiids</taxon>
        <taxon>Solanales</taxon>
        <taxon>Solanaceae</taxon>
        <taxon>Solanoideae</taxon>
        <taxon>Solaneae</taxon>
        <taxon>Solanum</taxon>
        <taxon>Solanum subgen. Lycopersicon</taxon>
    </lineage>
</organism>
<dbReference type="InParanoid" id="A0A3Q7GLC4"/>
<dbReference type="CDD" id="cd20406">
    <property type="entry name" value="Tudor_Agenet_AtDUF_rpt2_4"/>
    <property type="match status" value="1"/>
</dbReference>
<dbReference type="Proteomes" id="UP000004994">
    <property type="component" value="Chromosome 3"/>
</dbReference>
<feature type="region of interest" description="Disordered" evidence="4">
    <location>
        <begin position="336"/>
        <end position="365"/>
    </location>
</feature>
<dbReference type="PANTHER" id="PTHR31917">
    <property type="entry name" value="AGENET DOMAIN-CONTAINING PROTEIN-RELATED"/>
    <property type="match status" value="1"/>
</dbReference>
<protein>
    <recommendedName>
        <fullName evidence="5">Agenet domain-containing protein</fullName>
    </recommendedName>
</protein>
<dbReference type="KEGG" id="sly:101265319"/>
<evidence type="ECO:0000256" key="4">
    <source>
        <dbReference type="SAM" id="MobiDB-lite"/>
    </source>
</evidence>
<dbReference type="PANTHER" id="PTHR31917:SF164">
    <property type="entry name" value="DUF724 DOMAIN-CONTAINING PROTEIN 7-LIKE"/>
    <property type="match status" value="1"/>
</dbReference>
<feature type="compositionally biased region" description="Polar residues" evidence="4">
    <location>
        <begin position="342"/>
        <end position="351"/>
    </location>
</feature>
<evidence type="ECO:0000259" key="5">
    <source>
        <dbReference type="SMART" id="SM00743"/>
    </source>
</evidence>
<keyword evidence="3" id="KW-0175">Coiled coil</keyword>
<evidence type="ECO:0000313" key="7">
    <source>
        <dbReference type="Proteomes" id="UP000004994"/>
    </source>
</evidence>
<proteinExistence type="predicted"/>
<accession>A0A3Q7GLC4</accession>
<feature type="coiled-coil region" evidence="3">
    <location>
        <begin position="481"/>
        <end position="546"/>
    </location>
</feature>
<dbReference type="SMR" id="A0A3Q7GLC4"/>
<dbReference type="Gramene" id="Solyc03g121650.3.1">
    <property type="protein sequence ID" value="Solyc03g121650.3.1"/>
    <property type="gene ID" value="Solyc03g121650.3"/>
</dbReference>
<reference evidence="6" key="1">
    <citation type="journal article" date="2012" name="Nature">
        <title>The tomato genome sequence provides insights into fleshy fruit evolution.</title>
        <authorList>
            <consortium name="Tomato Genome Consortium"/>
        </authorList>
    </citation>
    <scope>NUCLEOTIDE SEQUENCE [LARGE SCALE GENOMIC DNA]</scope>
    <source>
        <strain evidence="6">cv. Heinz 1706</strain>
    </source>
</reference>
<dbReference type="OMA" id="NICQMES"/>
<dbReference type="Pfam" id="PF05641">
    <property type="entry name" value="Agenet"/>
    <property type="match status" value="2"/>
</dbReference>
<dbReference type="OrthoDB" id="687110at2759"/>
<dbReference type="SMART" id="SM00743">
    <property type="entry name" value="Agenet"/>
    <property type="match status" value="2"/>
</dbReference>
<dbReference type="Pfam" id="PF05266">
    <property type="entry name" value="DUF724"/>
    <property type="match status" value="1"/>
</dbReference>
<keyword evidence="2" id="KW-0341">Growth regulation</keyword>
<keyword evidence="7" id="KW-1185">Reference proteome</keyword>
<evidence type="ECO:0000256" key="2">
    <source>
        <dbReference type="ARBA" id="ARBA00022604"/>
    </source>
</evidence>
<reference evidence="6" key="2">
    <citation type="submission" date="2019-01" db="UniProtKB">
        <authorList>
            <consortium name="EnsemblPlants"/>
        </authorList>
    </citation>
    <scope>IDENTIFICATION</scope>
    <source>
        <strain evidence="6">cv. Heinz 1706</strain>
    </source>
</reference>
<dbReference type="EnsemblPlants" id="Solyc03g121650.3.1">
    <property type="protein sequence ID" value="Solyc03g121650.3.1"/>
    <property type="gene ID" value="Solyc03g121650.3"/>
</dbReference>
<dbReference type="PaxDb" id="4081-Solyc03g121650.2.1"/>
<evidence type="ECO:0000256" key="1">
    <source>
        <dbReference type="ARBA" id="ARBA00022448"/>
    </source>
</evidence>
<feature type="domain" description="Agenet" evidence="5">
    <location>
        <begin position="26"/>
        <end position="109"/>
    </location>
</feature>
<sequence>MTTTKMVIEKVGLGTVNASASPAYKSPFTIGDEVEVSREEVGYSGALYEAVIVEPLKPTAPFPYPKSENKKRGFWVQYKHLLSDQGESVSKREFVRKQSLIRPAPPAAKWDQRRNFRVGDVVDAFHLAGWWTGVVVSIVWDDGGNNGCRFRVAFRDPDEEIEFSEYDLRFHLDWIGGSWVRPDPPHEKMSLHLGTPSPTLNHINKGITSSKMKLETDTRIDEVRPPKKLRSRKHVVEALENQELPRPFVSGKAFTRKSRLLDFVENQDYFGSVVDVGILSPCVQSLQHTRDEDANLSDFEFPIIEGSNERSTMDLSAHRSLAVTQGVEKQVLESTLHDSVNEKNATNQAELSSRKTDGINTSAGASAATVQPCSETTMPGSEPRLVLPFKKNSALWREFESMEVFTKIPQNPHFSPLAQYEEKKREEVALLKMTKYVFFVERIPKLTVAELSSSALISEMLDTIKDLEEYGFDLIPIKCHLNDLMLNNDKQTQLRSKLQEEEGKLKKCYLEKAVANNEINKIALKIKDLEKQLMSAKTMIETVEHHIKVSGSLKGTICDDIRHAERDFEATMASVKQIFS</sequence>
<keyword evidence="1" id="KW-0813">Transport</keyword>
<dbReference type="InterPro" id="IPR008395">
    <property type="entry name" value="Agenet-like_dom"/>
</dbReference>
<dbReference type="CDD" id="cd20405">
    <property type="entry name" value="Tudor_Agenet_AtDUF_rpt1_3"/>
    <property type="match status" value="1"/>
</dbReference>
<dbReference type="GeneID" id="101265319"/>
<dbReference type="InterPro" id="IPR007930">
    <property type="entry name" value="DUF724"/>
</dbReference>